<accession>W9QQX4</accession>
<feature type="compositionally biased region" description="Acidic residues" evidence="2">
    <location>
        <begin position="371"/>
        <end position="382"/>
    </location>
</feature>
<dbReference type="PANTHER" id="PTHR33322">
    <property type="entry name" value="BAG DOMAIN CONTAINING PROTEIN, EXPRESSED"/>
    <property type="match status" value="1"/>
</dbReference>
<keyword evidence="1" id="KW-0143">Chaperone</keyword>
<evidence type="ECO:0000256" key="2">
    <source>
        <dbReference type="SAM" id="MobiDB-lite"/>
    </source>
</evidence>
<dbReference type="STRING" id="981085.W9QQX4"/>
<feature type="region of interest" description="Disordered" evidence="2">
    <location>
        <begin position="350"/>
        <end position="382"/>
    </location>
</feature>
<proteinExistence type="predicted"/>
<sequence>MGSPMAAHHHHHHHLPPTCCTSCSFSDGCSCSNCTRNQTHHCCSPPLSSPRTDPLLQAIASQLLQSTFSPKFQRPKPRFCHQKESPHQENTHNVISSLVSRIEALEASLNHFPPNRYRGDFPHCSLRDVAARVIQTHFRAFLVRRSRTLRGLKDLALLKSAFNFLKSSVSSETHFDFGVVSRKAMDLLVKLDSIQVDDPMVRDGKRSISRDLVRFLDFIEGVAVKRHELSLKARKNVKFVPNGEKSRVVLSKKNRHLDGGQKESLGKLRKRVEKIRAYTRVSENDDEDVELEGFQHVSDNDEEEENPIIVVREKNGQIRNGVLVRRLVDQPKVKKSVSFAENKNVLKIFSNSNEQVPNEDGSSSSTTSSDDQGEITENTGDEVEEIKTFSLGAEDDDEEARVVNKATSQRIGSIPRRDGSYEIIDRDGEFVFSAPLPVQMEDKADLIKRRNELKILR</sequence>
<dbReference type="Proteomes" id="UP000030645">
    <property type="component" value="Unassembled WGS sequence"/>
</dbReference>
<reference evidence="4" key="1">
    <citation type="submission" date="2013-01" db="EMBL/GenBank/DDBJ databases">
        <title>Draft Genome Sequence of a Mulberry Tree, Morus notabilis C.K. Schneid.</title>
        <authorList>
            <person name="He N."/>
            <person name="Zhao S."/>
        </authorList>
    </citation>
    <scope>NUCLEOTIDE SEQUENCE</scope>
</reference>
<gene>
    <name evidence="3" type="ORF">L484_021000</name>
</gene>
<dbReference type="GO" id="GO:0006457">
    <property type="term" value="P:protein folding"/>
    <property type="evidence" value="ECO:0007669"/>
    <property type="project" value="TreeGrafter"/>
</dbReference>
<organism evidence="3 4">
    <name type="scientific">Morus notabilis</name>
    <dbReference type="NCBI Taxonomy" id="981085"/>
    <lineage>
        <taxon>Eukaryota</taxon>
        <taxon>Viridiplantae</taxon>
        <taxon>Streptophyta</taxon>
        <taxon>Embryophyta</taxon>
        <taxon>Tracheophyta</taxon>
        <taxon>Spermatophyta</taxon>
        <taxon>Magnoliopsida</taxon>
        <taxon>eudicotyledons</taxon>
        <taxon>Gunneridae</taxon>
        <taxon>Pentapetalae</taxon>
        <taxon>rosids</taxon>
        <taxon>fabids</taxon>
        <taxon>Rosales</taxon>
        <taxon>Moraceae</taxon>
        <taxon>Moreae</taxon>
        <taxon>Morus</taxon>
    </lineage>
</organism>
<evidence type="ECO:0000256" key="1">
    <source>
        <dbReference type="ARBA" id="ARBA00023186"/>
    </source>
</evidence>
<evidence type="ECO:0000313" key="4">
    <source>
        <dbReference type="Proteomes" id="UP000030645"/>
    </source>
</evidence>
<dbReference type="eggNOG" id="ENOG502QVMA">
    <property type="taxonomic scope" value="Eukaryota"/>
</dbReference>
<protein>
    <recommendedName>
        <fullName evidence="5">BAG family molecular chaperone regulator 8</fullName>
    </recommendedName>
</protein>
<dbReference type="AlphaFoldDB" id="W9QQX4"/>
<evidence type="ECO:0000313" key="3">
    <source>
        <dbReference type="EMBL" id="EXB38079.1"/>
    </source>
</evidence>
<dbReference type="KEGG" id="mnt:21403868"/>
<dbReference type="EMBL" id="KE343679">
    <property type="protein sequence ID" value="EXB38079.1"/>
    <property type="molecule type" value="Genomic_DNA"/>
</dbReference>
<name>W9QQX4_9ROSA</name>
<dbReference type="GO" id="GO:0009506">
    <property type="term" value="C:plasmodesma"/>
    <property type="evidence" value="ECO:0007669"/>
    <property type="project" value="TreeGrafter"/>
</dbReference>
<dbReference type="InterPro" id="IPR040400">
    <property type="entry name" value="BAG5/6/7/8"/>
</dbReference>
<keyword evidence="4" id="KW-1185">Reference proteome</keyword>
<dbReference type="OrthoDB" id="1100735at2759"/>
<evidence type="ECO:0008006" key="5">
    <source>
        <dbReference type="Google" id="ProtNLM"/>
    </source>
</evidence>
<dbReference type="PANTHER" id="PTHR33322:SF18">
    <property type="entry name" value="BAG FAMILY MOLECULAR CHAPERONE REGULATOR 8, CHLOROPLASTIC"/>
    <property type="match status" value="1"/>
</dbReference>